<keyword evidence="5" id="KW-0472">Membrane</keyword>
<dbReference type="InterPro" id="IPR018060">
    <property type="entry name" value="HTH_AraC"/>
</dbReference>
<feature type="transmembrane region" description="Helical" evidence="5">
    <location>
        <begin position="297"/>
        <end position="319"/>
    </location>
</feature>
<evidence type="ECO:0000256" key="3">
    <source>
        <dbReference type="ARBA" id="ARBA00023163"/>
    </source>
</evidence>
<keyword evidence="5" id="KW-1133">Transmembrane helix</keyword>
<protein>
    <recommendedName>
        <fullName evidence="11">Response regulatory domain-containing protein</fullName>
    </recommendedName>
</protein>
<dbReference type="EMBL" id="AOFI03000057">
    <property type="protein sequence ID" value="KAF4322891.1"/>
    <property type="molecule type" value="Genomic_DNA"/>
</dbReference>
<dbReference type="PANTHER" id="PTHR43280:SF2">
    <property type="entry name" value="HTH-TYPE TRANSCRIPTIONAL REGULATOR EXSA"/>
    <property type="match status" value="1"/>
</dbReference>
<dbReference type="InterPro" id="IPR009057">
    <property type="entry name" value="Homeodomain-like_sf"/>
</dbReference>
<evidence type="ECO:0000256" key="4">
    <source>
        <dbReference type="PROSITE-ProRule" id="PRU00169"/>
    </source>
</evidence>
<dbReference type="InterPro" id="IPR003660">
    <property type="entry name" value="HAMP_dom"/>
</dbReference>
<keyword evidence="3" id="KW-0804">Transcription</keyword>
<name>A0A8J4SC23_9STRA</name>
<dbReference type="SMART" id="SM00448">
    <property type="entry name" value="REC"/>
    <property type="match status" value="1"/>
</dbReference>
<comment type="caution">
    <text evidence="9">The sequence shown here is derived from an EMBL/GenBank/DDBJ whole genome shotgun (WGS) entry which is preliminary data.</text>
</comment>
<feature type="domain" description="Response regulatory" evidence="7">
    <location>
        <begin position="349"/>
        <end position="468"/>
    </location>
</feature>
<dbReference type="InterPro" id="IPR018062">
    <property type="entry name" value="HTH_AraC-typ_CS"/>
</dbReference>
<dbReference type="InterPro" id="IPR020449">
    <property type="entry name" value="Tscrpt_reg_AraC-type_HTH"/>
</dbReference>
<keyword evidence="4" id="KW-0597">Phosphoprotein</keyword>
<evidence type="ECO:0000256" key="5">
    <source>
        <dbReference type="SAM" id="Phobius"/>
    </source>
</evidence>
<dbReference type="PANTHER" id="PTHR43280">
    <property type="entry name" value="ARAC-FAMILY TRANSCRIPTIONAL REGULATOR"/>
    <property type="match status" value="1"/>
</dbReference>
<dbReference type="PRINTS" id="PR00032">
    <property type="entry name" value="HTHARAC"/>
</dbReference>
<dbReference type="PROSITE" id="PS01124">
    <property type="entry name" value="HTH_ARAC_FAMILY_2"/>
    <property type="match status" value="1"/>
</dbReference>
<organism evidence="9 10">
    <name type="scientific">Phytophthora kernoviae 00238/432</name>
    <dbReference type="NCBI Taxonomy" id="1284355"/>
    <lineage>
        <taxon>Eukaryota</taxon>
        <taxon>Sar</taxon>
        <taxon>Stramenopiles</taxon>
        <taxon>Oomycota</taxon>
        <taxon>Peronosporomycetes</taxon>
        <taxon>Peronosporales</taxon>
        <taxon>Peronosporaceae</taxon>
        <taxon>Phytophthora</taxon>
    </lineage>
</organism>
<evidence type="ECO:0000313" key="9">
    <source>
        <dbReference type="EMBL" id="KAF4322891.1"/>
    </source>
</evidence>
<feature type="modified residue" description="4-aspartylphosphate" evidence="4">
    <location>
        <position position="401"/>
    </location>
</feature>
<dbReference type="GO" id="GO:0000160">
    <property type="term" value="P:phosphorelay signal transduction system"/>
    <property type="evidence" value="ECO:0007669"/>
    <property type="project" value="InterPro"/>
</dbReference>
<dbReference type="Proteomes" id="UP000702964">
    <property type="component" value="Unassembled WGS sequence"/>
</dbReference>
<dbReference type="Pfam" id="PF12833">
    <property type="entry name" value="HTH_18"/>
    <property type="match status" value="1"/>
</dbReference>
<feature type="domain" description="HAMP" evidence="8">
    <location>
        <begin position="316"/>
        <end position="368"/>
    </location>
</feature>
<evidence type="ECO:0000256" key="1">
    <source>
        <dbReference type="ARBA" id="ARBA00023015"/>
    </source>
</evidence>
<proteinExistence type="predicted"/>
<feature type="domain" description="HTH araC/xylS-type" evidence="6">
    <location>
        <begin position="530"/>
        <end position="628"/>
    </location>
</feature>
<dbReference type="SUPFAM" id="SSF52172">
    <property type="entry name" value="CheY-like"/>
    <property type="match status" value="1"/>
</dbReference>
<evidence type="ECO:0000256" key="2">
    <source>
        <dbReference type="ARBA" id="ARBA00023125"/>
    </source>
</evidence>
<dbReference type="CDD" id="cd17536">
    <property type="entry name" value="REC_YesN-like"/>
    <property type="match status" value="1"/>
</dbReference>
<evidence type="ECO:0000259" key="6">
    <source>
        <dbReference type="PROSITE" id="PS01124"/>
    </source>
</evidence>
<dbReference type="Gene3D" id="3.30.450.20">
    <property type="entry name" value="PAS domain"/>
    <property type="match status" value="1"/>
</dbReference>
<dbReference type="PROSITE" id="PS50110">
    <property type="entry name" value="RESPONSE_REGULATORY"/>
    <property type="match status" value="1"/>
</dbReference>
<keyword evidence="5" id="KW-0812">Transmembrane</keyword>
<sequence length="634" mass="71341">MLIATTIPLLASISMTFIQTKTALREQVVAENKRLIFQASTNLNNYVDNVARASLAVYNDPNFLRNLAKIPGDYRAVAEVYTTLQTIRSAVPDVFQLYLHSFAANQSTLIANPFPKREERKQAYSDTLHGKSDDKSPDIWVESAHLSHSYGFKAASADDPPRTVITLHRVIKDVPSTERLGALAIDLNMDTIAEICSRLYDPAKEQIYVIDNQNQIIYEGKSEVSGTEALRQEAATELNLARSDEGTAQTASGHFEQDHSMYVYQQLGSPFANWTIVKQIPNETLYASATTLTWNNAMIALAALLLVIVATLFISIRITGPLKQLMRYMNQIQAGRLHVDIRLTSRDEIALIVDDEKHVRDAIKLLGQWEAAGIDTLYEAADGHEAVAAITAHQPQIVLSDMRMPGKDGMALLEWISVHAPHSKVLVISGYDDFELVRHAIRYGVTAEQIQQWVDEMEWMIGRWLDDAAGAPPKDEDEAIEEQPIPFAELPLDREGLLSLPLLRSLLEQRLLAAGKALTAHHHATPDPMSEIARYMDAHYQEDLSLQQIAARFYLSREYISRKFKQQFGLNWSEYLGKLRINNAKLLLQNPFLRIAKISEMVGYQDEKYFSKVFKKMEGITPGEYRKTLSDGNA</sequence>
<dbReference type="GO" id="GO:0016020">
    <property type="term" value="C:membrane"/>
    <property type="evidence" value="ECO:0007669"/>
    <property type="project" value="InterPro"/>
</dbReference>
<dbReference type="InterPro" id="IPR011006">
    <property type="entry name" value="CheY-like_superfamily"/>
</dbReference>
<dbReference type="SMART" id="SM00342">
    <property type="entry name" value="HTH_ARAC"/>
    <property type="match status" value="1"/>
</dbReference>
<dbReference type="CDD" id="cd06225">
    <property type="entry name" value="HAMP"/>
    <property type="match status" value="1"/>
</dbReference>
<reference evidence="9" key="2">
    <citation type="submission" date="2020-02" db="EMBL/GenBank/DDBJ databases">
        <authorList>
            <person name="Studholme D.J."/>
        </authorList>
    </citation>
    <scope>NUCLEOTIDE SEQUENCE</scope>
    <source>
        <strain evidence="9">00238/432</strain>
    </source>
</reference>
<evidence type="ECO:0000259" key="8">
    <source>
        <dbReference type="PROSITE" id="PS50885"/>
    </source>
</evidence>
<gene>
    <name evidence="9" type="ORF">G195_004129</name>
</gene>
<keyword evidence="1" id="KW-0805">Transcription regulation</keyword>
<dbReference type="AlphaFoldDB" id="A0A8J4SC23"/>
<dbReference type="Gene3D" id="1.10.10.60">
    <property type="entry name" value="Homeodomain-like"/>
    <property type="match status" value="2"/>
</dbReference>
<dbReference type="PROSITE" id="PS00041">
    <property type="entry name" value="HTH_ARAC_FAMILY_1"/>
    <property type="match status" value="1"/>
</dbReference>
<dbReference type="InterPro" id="IPR001789">
    <property type="entry name" value="Sig_transdc_resp-reg_receiver"/>
</dbReference>
<evidence type="ECO:0008006" key="11">
    <source>
        <dbReference type="Google" id="ProtNLM"/>
    </source>
</evidence>
<keyword evidence="2" id="KW-0238">DNA-binding</keyword>
<dbReference type="GO" id="GO:0003700">
    <property type="term" value="F:DNA-binding transcription factor activity"/>
    <property type="evidence" value="ECO:0007669"/>
    <property type="project" value="InterPro"/>
</dbReference>
<dbReference type="Pfam" id="PF00072">
    <property type="entry name" value="Response_reg"/>
    <property type="match status" value="1"/>
</dbReference>
<accession>A0A8J4SC23</accession>
<dbReference type="PROSITE" id="PS50885">
    <property type="entry name" value="HAMP"/>
    <property type="match status" value="1"/>
</dbReference>
<dbReference type="SUPFAM" id="SSF158472">
    <property type="entry name" value="HAMP domain-like"/>
    <property type="match status" value="1"/>
</dbReference>
<dbReference type="GO" id="GO:0043565">
    <property type="term" value="F:sequence-specific DNA binding"/>
    <property type="evidence" value="ECO:0007669"/>
    <property type="project" value="InterPro"/>
</dbReference>
<dbReference type="Gene3D" id="3.40.50.2300">
    <property type="match status" value="1"/>
</dbReference>
<evidence type="ECO:0000259" key="7">
    <source>
        <dbReference type="PROSITE" id="PS50110"/>
    </source>
</evidence>
<reference evidence="9" key="1">
    <citation type="journal article" date="2015" name="Genom Data">
        <title>Draft genome sequences of Phytophthora kernoviae and Phytophthora ramorum lineage EU2 from Scotland.</title>
        <authorList>
            <person name="Sambles C."/>
            <person name="Schlenzig A."/>
            <person name="O'Neill P."/>
            <person name="Grant M."/>
            <person name="Studholme D.J."/>
        </authorList>
    </citation>
    <scope>NUCLEOTIDE SEQUENCE</scope>
    <source>
        <strain evidence="9">00238/432</strain>
    </source>
</reference>
<evidence type="ECO:0000313" key="10">
    <source>
        <dbReference type="Proteomes" id="UP000702964"/>
    </source>
</evidence>
<dbReference type="SUPFAM" id="SSF46689">
    <property type="entry name" value="Homeodomain-like"/>
    <property type="match status" value="2"/>
</dbReference>